<gene>
    <name evidence="1" type="ORF">jhhlp_001734</name>
</gene>
<keyword evidence="2" id="KW-1185">Reference proteome</keyword>
<dbReference type="VEuPathDB" id="FungiDB:jhhlp_001734"/>
<protein>
    <submittedName>
        <fullName evidence="1">Uncharacterized protein</fullName>
    </submittedName>
</protein>
<dbReference type="Proteomes" id="UP000233524">
    <property type="component" value="Unassembled WGS sequence"/>
</dbReference>
<reference evidence="1 2" key="1">
    <citation type="journal article" date="2017" name="G3 (Bethesda)">
        <title>First Draft Genome Sequence of the Pathogenic Fungus Lomentospora prolificans (Formerly Scedosporium prolificans).</title>
        <authorList>
            <person name="Luo R."/>
            <person name="Zimin A."/>
            <person name="Workman R."/>
            <person name="Fan Y."/>
            <person name="Pertea G."/>
            <person name="Grossman N."/>
            <person name="Wear M.P."/>
            <person name="Jia B."/>
            <person name="Miller H."/>
            <person name="Casadevall A."/>
            <person name="Timp W."/>
            <person name="Zhang S.X."/>
            <person name="Salzberg S.L."/>
        </authorList>
    </citation>
    <scope>NUCLEOTIDE SEQUENCE [LARGE SCALE GENOMIC DNA]</scope>
    <source>
        <strain evidence="1 2">JHH-5317</strain>
    </source>
</reference>
<dbReference type="EMBL" id="NLAX01000005">
    <property type="protein sequence ID" value="PKS11745.1"/>
    <property type="molecule type" value="Genomic_DNA"/>
</dbReference>
<sequence>SALLSLIAAQDGAIYKPGLKNFEYLLKEVGENLSARKEVSPGTIVGKKGDRVYSWKFDTLGDMASLFEADM</sequence>
<feature type="non-terminal residue" evidence="1">
    <location>
        <position position="1"/>
    </location>
</feature>
<name>A0A2N3NH35_9PEZI</name>
<dbReference type="InParanoid" id="A0A2N3NH35"/>
<feature type="non-terminal residue" evidence="1">
    <location>
        <position position="71"/>
    </location>
</feature>
<dbReference type="AlphaFoldDB" id="A0A2N3NH35"/>
<dbReference type="OrthoDB" id="444127at2759"/>
<evidence type="ECO:0000313" key="2">
    <source>
        <dbReference type="Proteomes" id="UP000233524"/>
    </source>
</evidence>
<evidence type="ECO:0000313" key="1">
    <source>
        <dbReference type="EMBL" id="PKS11745.1"/>
    </source>
</evidence>
<organism evidence="1 2">
    <name type="scientific">Lomentospora prolificans</name>
    <dbReference type="NCBI Taxonomy" id="41688"/>
    <lineage>
        <taxon>Eukaryota</taxon>
        <taxon>Fungi</taxon>
        <taxon>Dikarya</taxon>
        <taxon>Ascomycota</taxon>
        <taxon>Pezizomycotina</taxon>
        <taxon>Sordariomycetes</taxon>
        <taxon>Hypocreomycetidae</taxon>
        <taxon>Microascales</taxon>
        <taxon>Microascaceae</taxon>
        <taxon>Lomentospora</taxon>
    </lineage>
</organism>
<accession>A0A2N3NH35</accession>
<comment type="caution">
    <text evidence="1">The sequence shown here is derived from an EMBL/GenBank/DDBJ whole genome shotgun (WGS) entry which is preliminary data.</text>
</comment>
<proteinExistence type="predicted"/>